<reference evidence="1" key="1">
    <citation type="submission" date="2022-06" db="EMBL/GenBank/DDBJ databases">
        <title>Phylogenomic reconstructions and comparative analyses of Kickxellomycotina fungi.</title>
        <authorList>
            <person name="Reynolds N.K."/>
            <person name="Stajich J.E."/>
            <person name="Barry K."/>
            <person name="Grigoriev I.V."/>
            <person name="Crous P."/>
            <person name="Smith M.E."/>
        </authorList>
    </citation>
    <scope>NUCLEOTIDE SEQUENCE</scope>
    <source>
        <strain evidence="1">RSA 2271</strain>
    </source>
</reference>
<dbReference type="EMBL" id="JAMZIH010005143">
    <property type="protein sequence ID" value="KAJ1676029.1"/>
    <property type="molecule type" value="Genomic_DNA"/>
</dbReference>
<comment type="caution">
    <text evidence="1">The sequence shown here is derived from an EMBL/GenBank/DDBJ whole genome shotgun (WGS) entry which is preliminary data.</text>
</comment>
<proteinExistence type="predicted"/>
<organism evidence="1 2">
    <name type="scientific">Spiromyces aspiralis</name>
    <dbReference type="NCBI Taxonomy" id="68401"/>
    <lineage>
        <taxon>Eukaryota</taxon>
        <taxon>Fungi</taxon>
        <taxon>Fungi incertae sedis</taxon>
        <taxon>Zoopagomycota</taxon>
        <taxon>Kickxellomycotina</taxon>
        <taxon>Kickxellomycetes</taxon>
        <taxon>Kickxellales</taxon>
        <taxon>Kickxellaceae</taxon>
        <taxon>Spiromyces</taxon>
    </lineage>
</organism>
<evidence type="ECO:0000313" key="1">
    <source>
        <dbReference type="EMBL" id="KAJ1676029.1"/>
    </source>
</evidence>
<keyword evidence="2" id="KW-1185">Reference proteome</keyword>
<sequence>MKFTASLFAFAAAAASAVNGAAVTVIVPSTTLAAATATVTIAASSLVASAAPAAGGSQSQSTFTGEGTYYSPGLGACGETNTAQDLIAAINKDQYGNSDNPNDAAVCGKCALVKNQDGTKSVKVRITDRCPVCKQGDLDLSPAAFQQLDSLSAGRIPIQWSFVDC</sequence>
<name>A0ACC1HQ00_9FUNG</name>
<dbReference type="Proteomes" id="UP001145114">
    <property type="component" value="Unassembled WGS sequence"/>
</dbReference>
<evidence type="ECO:0000313" key="2">
    <source>
        <dbReference type="Proteomes" id="UP001145114"/>
    </source>
</evidence>
<gene>
    <name evidence="1" type="ORF">EV182_000022</name>
</gene>
<protein>
    <submittedName>
        <fullName evidence="1">Uncharacterized protein</fullName>
    </submittedName>
</protein>
<accession>A0ACC1HQ00</accession>